<dbReference type="GeneID" id="54355558"/>
<dbReference type="PANTHER" id="PTHR24171:SF9">
    <property type="entry name" value="ANKYRIN REPEAT DOMAIN-CONTAINING PROTEIN 39"/>
    <property type="match status" value="1"/>
</dbReference>
<dbReference type="EMBL" id="ML978963">
    <property type="protein sequence ID" value="KAF1930257.1"/>
    <property type="molecule type" value="Genomic_DNA"/>
</dbReference>
<dbReference type="OrthoDB" id="20872at2759"/>
<dbReference type="SMART" id="SM00248">
    <property type="entry name" value="ANK"/>
    <property type="match status" value="3"/>
</dbReference>
<evidence type="ECO:0000256" key="1">
    <source>
        <dbReference type="ARBA" id="ARBA00022737"/>
    </source>
</evidence>
<keyword evidence="4" id="KW-1185">Reference proteome</keyword>
<sequence>MEAKSAGWTSDLGGVALLLWAAEHGDESSASLALEKGADANTGDWLRQTPLSVAAKNGHVETVKLLSDTSGAAVNTTDWRDRTSLAWAAGKEHTSVVRMLMDRGDMSLSSQEKSG</sequence>
<dbReference type="InterPro" id="IPR002110">
    <property type="entry name" value="Ankyrin_rpt"/>
</dbReference>
<dbReference type="Proteomes" id="UP000800082">
    <property type="component" value="Unassembled WGS sequence"/>
</dbReference>
<gene>
    <name evidence="3" type="ORF">M421DRAFT_90834</name>
</gene>
<accession>A0A6A5RYC1</accession>
<organism evidence="3 4">
    <name type="scientific">Didymella exigua CBS 183.55</name>
    <dbReference type="NCBI Taxonomy" id="1150837"/>
    <lineage>
        <taxon>Eukaryota</taxon>
        <taxon>Fungi</taxon>
        <taxon>Dikarya</taxon>
        <taxon>Ascomycota</taxon>
        <taxon>Pezizomycotina</taxon>
        <taxon>Dothideomycetes</taxon>
        <taxon>Pleosporomycetidae</taxon>
        <taxon>Pleosporales</taxon>
        <taxon>Pleosporineae</taxon>
        <taxon>Didymellaceae</taxon>
        <taxon>Didymella</taxon>
    </lineage>
</organism>
<dbReference type="SUPFAM" id="SSF48403">
    <property type="entry name" value="Ankyrin repeat"/>
    <property type="match status" value="1"/>
</dbReference>
<reference evidence="3" key="1">
    <citation type="journal article" date="2020" name="Stud. Mycol.">
        <title>101 Dothideomycetes genomes: a test case for predicting lifestyles and emergence of pathogens.</title>
        <authorList>
            <person name="Haridas S."/>
            <person name="Albert R."/>
            <person name="Binder M."/>
            <person name="Bloem J."/>
            <person name="Labutti K."/>
            <person name="Salamov A."/>
            <person name="Andreopoulos B."/>
            <person name="Baker S."/>
            <person name="Barry K."/>
            <person name="Bills G."/>
            <person name="Bluhm B."/>
            <person name="Cannon C."/>
            <person name="Castanera R."/>
            <person name="Culley D."/>
            <person name="Daum C."/>
            <person name="Ezra D."/>
            <person name="Gonzalez J."/>
            <person name="Henrissat B."/>
            <person name="Kuo A."/>
            <person name="Liang C."/>
            <person name="Lipzen A."/>
            <person name="Lutzoni F."/>
            <person name="Magnuson J."/>
            <person name="Mondo S."/>
            <person name="Nolan M."/>
            <person name="Ohm R."/>
            <person name="Pangilinan J."/>
            <person name="Park H.-J."/>
            <person name="Ramirez L."/>
            <person name="Alfaro M."/>
            <person name="Sun H."/>
            <person name="Tritt A."/>
            <person name="Yoshinaga Y."/>
            <person name="Zwiers L.-H."/>
            <person name="Turgeon B."/>
            <person name="Goodwin S."/>
            <person name="Spatafora J."/>
            <person name="Crous P."/>
            <person name="Grigoriev I."/>
        </authorList>
    </citation>
    <scope>NUCLEOTIDE SEQUENCE</scope>
    <source>
        <strain evidence="3">CBS 183.55</strain>
    </source>
</reference>
<dbReference type="PANTHER" id="PTHR24171">
    <property type="entry name" value="ANKYRIN REPEAT DOMAIN-CONTAINING PROTEIN 39-RELATED"/>
    <property type="match status" value="1"/>
</dbReference>
<dbReference type="RefSeq" id="XP_033450505.1">
    <property type="nucleotide sequence ID" value="XM_033597891.1"/>
</dbReference>
<proteinExistence type="predicted"/>
<dbReference type="InterPro" id="IPR036770">
    <property type="entry name" value="Ankyrin_rpt-contain_sf"/>
</dbReference>
<protein>
    <submittedName>
        <fullName evidence="3">Ankyrin</fullName>
    </submittedName>
</protein>
<dbReference type="Gene3D" id="1.25.40.20">
    <property type="entry name" value="Ankyrin repeat-containing domain"/>
    <property type="match status" value="1"/>
</dbReference>
<evidence type="ECO:0000313" key="4">
    <source>
        <dbReference type="Proteomes" id="UP000800082"/>
    </source>
</evidence>
<dbReference type="Pfam" id="PF12796">
    <property type="entry name" value="Ank_2"/>
    <property type="match status" value="1"/>
</dbReference>
<keyword evidence="2" id="KW-0040">ANK repeat</keyword>
<name>A0A6A5RYC1_9PLEO</name>
<keyword evidence="1" id="KW-0677">Repeat</keyword>
<dbReference type="AlphaFoldDB" id="A0A6A5RYC1"/>
<evidence type="ECO:0000313" key="3">
    <source>
        <dbReference type="EMBL" id="KAF1930257.1"/>
    </source>
</evidence>
<evidence type="ECO:0000256" key="2">
    <source>
        <dbReference type="ARBA" id="ARBA00023043"/>
    </source>
</evidence>